<keyword evidence="1" id="KW-0418">Kinase</keyword>
<dbReference type="Gene3D" id="3.40.50.300">
    <property type="entry name" value="P-loop containing nucleotide triphosphate hydrolases"/>
    <property type="match status" value="1"/>
</dbReference>
<dbReference type="AlphaFoldDB" id="A0A178KMC8"/>
<sequence>MEMQKINVVGTSGSGKSTFSQKLAKTLNYPYLEMDAIYWQPNWQESSDEEFMAALNSELAQPNWVLDGNYNRTISVKWAEVDTVIWIDYSFPRTVFQAVKRAIKRSLSGTELWAGTGNIETFQKCFFSRDSIILWTLSTFKSNRKRYQAMFADPQYQHINFIRLTSPKKAQGFINQHIQQQQQTA</sequence>
<proteinExistence type="predicted"/>
<dbReference type="PANTHER" id="PTHR37816">
    <property type="entry name" value="YALI0E33011P"/>
    <property type="match status" value="1"/>
</dbReference>
<evidence type="ECO:0000313" key="1">
    <source>
        <dbReference type="EMBL" id="OAN17914.1"/>
    </source>
</evidence>
<protein>
    <submittedName>
        <fullName evidence="1">Adenylate kinase</fullName>
    </submittedName>
</protein>
<dbReference type="STRING" id="858640.A3K86_03075"/>
<gene>
    <name evidence="1" type="ORF">A3K86_03075</name>
</gene>
<dbReference type="InterPro" id="IPR027417">
    <property type="entry name" value="P-loop_NTPase"/>
</dbReference>
<comment type="caution">
    <text evidence="1">The sequence shown here is derived from an EMBL/GenBank/DDBJ whole genome shotgun (WGS) entry which is preliminary data.</text>
</comment>
<reference evidence="1 2" key="1">
    <citation type="submission" date="2016-03" db="EMBL/GenBank/DDBJ databases">
        <title>Photobacterium proteolyticum sp. nov. a protease producing bacterium isolated from ocean sediments of Laizhou Bay.</title>
        <authorList>
            <person name="Li Y."/>
        </authorList>
    </citation>
    <scope>NUCLEOTIDE SEQUENCE [LARGE SCALE GENOMIC DNA]</scope>
    <source>
        <strain evidence="1 2">R-40508</strain>
    </source>
</reference>
<dbReference type="SUPFAM" id="SSF52540">
    <property type="entry name" value="P-loop containing nucleoside triphosphate hydrolases"/>
    <property type="match status" value="1"/>
</dbReference>
<evidence type="ECO:0000313" key="2">
    <source>
        <dbReference type="Proteomes" id="UP000078503"/>
    </source>
</evidence>
<name>A0A178KMC8_9GAMM</name>
<keyword evidence="1" id="KW-0808">Transferase</keyword>
<dbReference type="Proteomes" id="UP000078503">
    <property type="component" value="Unassembled WGS sequence"/>
</dbReference>
<dbReference type="InterPro" id="IPR052922">
    <property type="entry name" value="Cytidylate_Kinase-2"/>
</dbReference>
<dbReference type="GO" id="GO:0016301">
    <property type="term" value="F:kinase activity"/>
    <property type="evidence" value="ECO:0007669"/>
    <property type="project" value="UniProtKB-KW"/>
</dbReference>
<keyword evidence="2" id="KW-1185">Reference proteome</keyword>
<dbReference type="OrthoDB" id="5296079at2"/>
<dbReference type="PANTHER" id="PTHR37816:SF1">
    <property type="entry name" value="TOXIN"/>
    <property type="match status" value="1"/>
</dbReference>
<organism evidence="1 2">
    <name type="scientific">Photobacterium jeanii</name>
    <dbReference type="NCBI Taxonomy" id="858640"/>
    <lineage>
        <taxon>Bacteria</taxon>
        <taxon>Pseudomonadati</taxon>
        <taxon>Pseudomonadota</taxon>
        <taxon>Gammaproteobacteria</taxon>
        <taxon>Vibrionales</taxon>
        <taxon>Vibrionaceae</taxon>
        <taxon>Photobacterium</taxon>
    </lineage>
</organism>
<accession>A0A178KMC8</accession>
<dbReference type="EMBL" id="LVHF01000012">
    <property type="protein sequence ID" value="OAN17914.1"/>
    <property type="molecule type" value="Genomic_DNA"/>
</dbReference>